<evidence type="ECO:0000313" key="4">
    <source>
        <dbReference type="Proteomes" id="UP000698173"/>
    </source>
</evidence>
<evidence type="ECO:0000256" key="1">
    <source>
        <dbReference type="ARBA" id="ARBA00009428"/>
    </source>
</evidence>
<reference evidence="3" key="2">
    <citation type="submission" date="2021-09" db="EMBL/GenBank/DDBJ databases">
        <authorList>
            <person name="Gilroy R."/>
        </authorList>
    </citation>
    <scope>NUCLEOTIDE SEQUENCE</scope>
    <source>
        <strain evidence="3">CHK171-7178</strain>
    </source>
</reference>
<name>A0A921G2R2_SPOPS</name>
<dbReference type="InterPro" id="IPR029039">
    <property type="entry name" value="Flavoprotein-like_sf"/>
</dbReference>
<organism evidence="3 4">
    <name type="scientific">Sporosarcina psychrophila</name>
    <name type="common">Bacillus psychrophilus</name>
    <dbReference type="NCBI Taxonomy" id="1476"/>
    <lineage>
        <taxon>Bacteria</taxon>
        <taxon>Bacillati</taxon>
        <taxon>Bacillota</taxon>
        <taxon>Bacilli</taxon>
        <taxon>Bacillales</taxon>
        <taxon>Caryophanaceae</taxon>
        <taxon>Sporosarcina</taxon>
    </lineage>
</organism>
<accession>A0A921G2R2</accession>
<sequence>MKVVAIVGSLRKDSFNMQLVKTVEKRYSHLFEVEIADIGSLPFFNEDEEKAPSAVVQNYKKMIAEADAVLISTPEFNWSISGVLKSALEWLSRVDKVIAGKPVLPMGVSQGALGTVRAQLHLRQVLSSIQANTMPPAGNEIFIGSAGQKFKDGELTDEATLKFLDLVVDKFVAFVNEQEIK</sequence>
<dbReference type="Gene3D" id="3.40.50.360">
    <property type="match status" value="1"/>
</dbReference>
<dbReference type="InterPro" id="IPR005025">
    <property type="entry name" value="FMN_Rdtase-like_dom"/>
</dbReference>
<dbReference type="PANTHER" id="PTHR30543">
    <property type="entry name" value="CHROMATE REDUCTASE"/>
    <property type="match status" value="1"/>
</dbReference>
<feature type="domain" description="NADPH-dependent FMN reductase-like" evidence="2">
    <location>
        <begin position="1"/>
        <end position="136"/>
    </location>
</feature>
<comment type="caution">
    <text evidence="3">The sequence shown here is derived from an EMBL/GenBank/DDBJ whole genome shotgun (WGS) entry which is preliminary data.</text>
</comment>
<dbReference type="GO" id="GO:0016491">
    <property type="term" value="F:oxidoreductase activity"/>
    <property type="evidence" value="ECO:0007669"/>
    <property type="project" value="InterPro"/>
</dbReference>
<dbReference type="PANTHER" id="PTHR30543:SF21">
    <property type="entry name" value="NAD(P)H-DEPENDENT FMN REDUCTASE LOT6"/>
    <property type="match status" value="1"/>
</dbReference>
<gene>
    <name evidence="3" type="ORF">K8V56_19575</name>
</gene>
<dbReference type="InterPro" id="IPR050712">
    <property type="entry name" value="NAD(P)H-dep_reductase"/>
</dbReference>
<dbReference type="EMBL" id="DYWT01000291">
    <property type="protein sequence ID" value="HJF33969.1"/>
    <property type="molecule type" value="Genomic_DNA"/>
</dbReference>
<reference evidence="3" key="1">
    <citation type="journal article" date="2021" name="PeerJ">
        <title>Extensive microbial diversity within the chicken gut microbiome revealed by metagenomics and culture.</title>
        <authorList>
            <person name="Gilroy R."/>
            <person name="Ravi A."/>
            <person name="Getino M."/>
            <person name="Pursley I."/>
            <person name="Horton D.L."/>
            <person name="Alikhan N.F."/>
            <person name="Baker D."/>
            <person name="Gharbi K."/>
            <person name="Hall N."/>
            <person name="Watson M."/>
            <person name="Adriaenssens E.M."/>
            <person name="Foster-Nyarko E."/>
            <person name="Jarju S."/>
            <person name="Secka A."/>
            <person name="Antonio M."/>
            <person name="Oren A."/>
            <person name="Chaudhuri R.R."/>
            <person name="La Ragione R."/>
            <person name="Hildebrand F."/>
            <person name="Pallen M.J."/>
        </authorList>
    </citation>
    <scope>NUCLEOTIDE SEQUENCE</scope>
    <source>
        <strain evidence="3">CHK171-7178</strain>
    </source>
</reference>
<comment type="similarity">
    <text evidence="1">Belongs to the azoreductase type 2 family.</text>
</comment>
<evidence type="ECO:0000313" key="3">
    <source>
        <dbReference type="EMBL" id="HJF33969.1"/>
    </source>
</evidence>
<dbReference type="SUPFAM" id="SSF52218">
    <property type="entry name" value="Flavoproteins"/>
    <property type="match status" value="1"/>
</dbReference>
<dbReference type="GO" id="GO:0005829">
    <property type="term" value="C:cytosol"/>
    <property type="evidence" value="ECO:0007669"/>
    <property type="project" value="TreeGrafter"/>
</dbReference>
<dbReference type="Proteomes" id="UP000698173">
    <property type="component" value="Unassembled WGS sequence"/>
</dbReference>
<dbReference type="AlphaFoldDB" id="A0A921G2R2"/>
<proteinExistence type="inferred from homology"/>
<dbReference type="Pfam" id="PF03358">
    <property type="entry name" value="FMN_red"/>
    <property type="match status" value="1"/>
</dbReference>
<evidence type="ECO:0000259" key="2">
    <source>
        <dbReference type="Pfam" id="PF03358"/>
    </source>
</evidence>
<protein>
    <submittedName>
        <fullName evidence="3">NAD(P)H-dependent oxidoreductase</fullName>
    </submittedName>
</protein>
<dbReference type="GO" id="GO:0010181">
    <property type="term" value="F:FMN binding"/>
    <property type="evidence" value="ECO:0007669"/>
    <property type="project" value="TreeGrafter"/>
</dbReference>